<keyword evidence="3" id="KW-1185">Reference proteome</keyword>
<gene>
    <name evidence="2" type="ORF">MNOR_LOCUS19750</name>
</gene>
<feature type="region of interest" description="Disordered" evidence="1">
    <location>
        <begin position="256"/>
        <end position="277"/>
    </location>
</feature>
<comment type="caution">
    <text evidence="2">The sequence shown here is derived from an EMBL/GenBank/DDBJ whole genome shotgun (WGS) entry which is preliminary data.</text>
</comment>
<evidence type="ECO:0000313" key="3">
    <source>
        <dbReference type="Proteomes" id="UP001497623"/>
    </source>
</evidence>
<dbReference type="Gene3D" id="3.40.50.1110">
    <property type="entry name" value="SGNH hydrolase"/>
    <property type="match status" value="1"/>
</dbReference>
<dbReference type="AlphaFoldDB" id="A0AAV2R6C4"/>
<feature type="non-terminal residue" evidence="2">
    <location>
        <position position="407"/>
    </location>
</feature>
<dbReference type="InterPro" id="IPR036514">
    <property type="entry name" value="SGNH_hydro_sf"/>
</dbReference>
<dbReference type="CDD" id="cd00229">
    <property type="entry name" value="SGNH_hydrolase"/>
    <property type="match status" value="1"/>
</dbReference>
<dbReference type="EMBL" id="CAXKWB010014850">
    <property type="protein sequence ID" value="CAL4111939.1"/>
    <property type="molecule type" value="Genomic_DNA"/>
</dbReference>
<dbReference type="SUPFAM" id="SSF52266">
    <property type="entry name" value="SGNH hydrolase"/>
    <property type="match status" value="1"/>
</dbReference>
<sequence length="407" mass="47657">MAMAMDPARVERQLSGLNHRGNLITAPTRTKTLISIIGSSHIKRIMVEDFPEVYYATQASYNAHITNFYYKDQIRFIINYKPKAMAVVLMFGGNDVAFKGHHNKPSDTEIIDAFLDTISTLHRYNFLVLLTPILPRTETYEEESGVSIREYRNRRNYINNIIKKEASAILGYDPRIGLQLTENDLDVDGVHLNNSANHQLIEEIIVQIHDIQQQQIKKRDMKRRKIIEEQYEEHREMREAEAERKYILATNSLIKKNNQQSNNSHLENKASTSKQNDLQTITITQQSTKQEQTPQLVRVYHPKSTDNVNTREQTFLQWSEYNRNWRINKERKHQKELEKQCWSEPFMESDNSMEIDEKTNSASSDAEINYNYSEEIEIIVEENEENTQEKANQTERITLIAKVSNIF</sequence>
<accession>A0AAV2R6C4</accession>
<organism evidence="2 3">
    <name type="scientific">Meganyctiphanes norvegica</name>
    <name type="common">Northern krill</name>
    <name type="synonym">Thysanopoda norvegica</name>
    <dbReference type="NCBI Taxonomy" id="48144"/>
    <lineage>
        <taxon>Eukaryota</taxon>
        <taxon>Metazoa</taxon>
        <taxon>Ecdysozoa</taxon>
        <taxon>Arthropoda</taxon>
        <taxon>Crustacea</taxon>
        <taxon>Multicrustacea</taxon>
        <taxon>Malacostraca</taxon>
        <taxon>Eumalacostraca</taxon>
        <taxon>Eucarida</taxon>
        <taxon>Euphausiacea</taxon>
        <taxon>Euphausiidae</taxon>
        <taxon>Meganyctiphanes</taxon>
    </lineage>
</organism>
<name>A0AAV2R6C4_MEGNR</name>
<protein>
    <recommendedName>
        <fullName evidence="4">SGNH hydrolase-type esterase domain-containing protein</fullName>
    </recommendedName>
</protein>
<dbReference type="Proteomes" id="UP001497623">
    <property type="component" value="Unassembled WGS sequence"/>
</dbReference>
<proteinExistence type="predicted"/>
<evidence type="ECO:0000256" key="1">
    <source>
        <dbReference type="SAM" id="MobiDB-lite"/>
    </source>
</evidence>
<evidence type="ECO:0000313" key="2">
    <source>
        <dbReference type="EMBL" id="CAL4111939.1"/>
    </source>
</evidence>
<evidence type="ECO:0008006" key="4">
    <source>
        <dbReference type="Google" id="ProtNLM"/>
    </source>
</evidence>
<reference evidence="2 3" key="1">
    <citation type="submission" date="2024-05" db="EMBL/GenBank/DDBJ databases">
        <authorList>
            <person name="Wallberg A."/>
        </authorList>
    </citation>
    <scope>NUCLEOTIDE SEQUENCE [LARGE SCALE GENOMIC DNA]</scope>
</reference>